<dbReference type="EC" id="3.6.1.1" evidence="2"/>
<evidence type="ECO:0000256" key="4">
    <source>
        <dbReference type="ARBA" id="ARBA00022801"/>
    </source>
</evidence>
<dbReference type="Pfam" id="PF00719">
    <property type="entry name" value="Pyrophosphatase"/>
    <property type="match status" value="1"/>
</dbReference>
<dbReference type="GO" id="GO:0006796">
    <property type="term" value="P:phosphate-containing compound metabolic process"/>
    <property type="evidence" value="ECO:0007669"/>
    <property type="project" value="InterPro"/>
</dbReference>
<evidence type="ECO:0000256" key="1">
    <source>
        <dbReference type="ARBA" id="ARBA00001946"/>
    </source>
</evidence>
<dbReference type="PROSITE" id="PS00387">
    <property type="entry name" value="PPASE"/>
    <property type="match status" value="1"/>
</dbReference>
<comment type="cofactor">
    <cofactor evidence="1">
        <name>Mg(2+)</name>
        <dbReference type="ChEBI" id="CHEBI:18420"/>
    </cofactor>
</comment>
<dbReference type="NCBIfam" id="NF001886">
    <property type="entry name" value="PRK00642.1"/>
    <property type="match status" value="1"/>
</dbReference>
<name>A0A7V4WW39_CALAY</name>
<reference evidence="6" key="1">
    <citation type="journal article" date="2020" name="mSystems">
        <title>Genome- and Community-Level Interaction Insights into Carbon Utilization and Element Cycling Functions of Hydrothermarchaeota in Hydrothermal Sediment.</title>
        <authorList>
            <person name="Zhou Z."/>
            <person name="Liu Y."/>
            <person name="Xu W."/>
            <person name="Pan J."/>
            <person name="Luo Z.H."/>
            <person name="Li M."/>
        </authorList>
    </citation>
    <scope>NUCLEOTIDE SEQUENCE [LARGE SCALE GENOMIC DNA]</scope>
    <source>
        <strain evidence="6">HyVt-577</strain>
    </source>
</reference>
<evidence type="ECO:0000256" key="5">
    <source>
        <dbReference type="ARBA" id="ARBA00022842"/>
    </source>
</evidence>
<accession>A0A7V4WW39</accession>
<keyword evidence="3" id="KW-0479">Metal-binding</keyword>
<comment type="caution">
    <text evidence="6">The sequence shown here is derived from an EMBL/GenBank/DDBJ whole genome shotgun (WGS) entry which is preliminary data.</text>
</comment>
<sequence length="231" mass="26180">MSKQKETPSPLVASLFRAHPWHGVDIGEDAPEVVNSYIEMLPTDTIKYELDKASGLLRVDRPQKFSSMPPMLYGFIPRTYSGKASAEYCNKKTGRTDIVGDGDPIDICVLTERPILKSNILVPAVVIGGFRMIDNNEADDKIVAFLKGDMVYTEWEDIGDIPDVFVERLRHYFLTYKDIPGKEKHLAEITHIYNKEEAYEVIRRGRKDYDANFAELTQIFNKVAGKEGGIF</sequence>
<dbReference type="AlphaFoldDB" id="A0A7V4WW39"/>
<keyword evidence="5" id="KW-0460">Magnesium</keyword>
<evidence type="ECO:0000313" key="6">
    <source>
        <dbReference type="EMBL" id="HGY57034.1"/>
    </source>
</evidence>
<dbReference type="GO" id="GO:0005737">
    <property type="term" value="C:cytoplasm"/>
    <property type="evidence" value="ECO:0007669"/>
    <property type="project" value="InterPro"/>
</dbReference>
<dbReference type="GO" id="GO:0000287">
    <property type="term" value="F:magnesium ion binding"/>
    <property type="evidence" value="ECO:0007669"/>
    <property type="project" value="InterPro"/>
</dbReference>
<dbReference type="Gene3D" id="3.90.80.10">
    <property type="entry name" value="Inorganic pyrophosphatase"/>
    <property type="match status" value="1"/>
</dbReference>
<dbReference type="EMBL" id="DRQG01000142">
    <property type="protein sequence ID" value="HGY57034.1"/>
    <property type="molecule type" value="Genomic_DNA"/>
</dbReference>
<protein>
    <recommendedName>
        <fullName evidence="2">inorganic diphosphatase</fullName>
        <ecNumber evidence="2">3.6.1.1</ecNumber>
    </recommendedName>
</protein>
<organism evidence="6">
    <name type="scientific">Caldithrix abyssi</name>
    <dbReference type="NCBI Taxonomy" id="187145"/>
    <lineage>
        <taxon>Bacteria</taxon>
        <taxon>Pseudomonadati</taxon>
        <taxon>Calditrichota</taxon>
        <taxon>Calditrichia</taxon>
        <taxon>Calditrichales</taxon>
        <taxon>Calditrichaceae</taxon>
        <taxon>Caldithrix</taxon>
    </lineage>
</organism>
<dbReference type="Proteomes" id="UP000885779">
    <property type="component" value="Unassembled WGS sequence"/>
</dbReference>
<evidence type="ECO:0000256" key="3">
    <source>
        <dbReference type="ARBA" id="ARBA00022723"/>
    </source>
</evidence>
<dbReference type="InterPro" id="IPR008162">
    <property type="entry name" value="Pyrophosphatase"/>
</dbReference>
<dbReference type="PANTHER" id="PTHR10286">
    <property type="entry name" value="INORGANIC PYROPHOSPHATASE"/>
    <property type="match status" value="1"/>
</dbReference>
<proteinExistence type="predicted"/>
<evidence type="ECO:0000256" key="2">
    <source>
        <dbReference type="ARBA" id="ARBA00012146"/>
    </source>
</evidence>
<dbReference type="SUPFAM" id="SSF50324">
    <property type="entry name" value="Inorganic pyrophosphatase"/>
    <property type="match status" value="1"/>
</dbReference>
<dbReference type="GO" id="GO:0004427">
    <property type="term" value="F:inorganic diphosphate phosphatase activity"/>
    <property type="evidence" value="ECO:0007669"/>
    <property type="project" value="UniProtKB-EC"/>
</dbReference>
<gene>
    <name evidence="6" type="ORF">ENK44_15100</name>
</gene>
<dbReference type="InterPro" id="IPR036649">
    <property type="entry name" value="Pyrophosphatase_sf"/>
</dbReference>
<keyword evidence="4 6" id="KW-0378">Hydrolase</keyword>